<feature type="transmembrane region" description="Helical" evidence="1">
    <location>
        <begin position="21"/>
        <end position="43"/>
    </location>
</feature>
<keyword evidence="1" id="KW-0472">Membrane</keyword>
<dbReference type="EMBL" id="OZ019899">
    <property type="protein sequence ID" value="CAK9231265.1"/>
    <property type="molecule type" value="Genomic_DNA"/>
</dbReference>
<reference evidence="2" key="1">
    <citation type="submission" date="2024-02" db="EMBL/GenBank/DDBJ databases">
        <authorList>
            <consortium name="ELIXIR-Norway"/>
            <consortium name="Elixir Norway"/>
        </authorList>
    </citation>
    <scope>NUCLEOTIDE SEQUENCE</scope>
</reference>
<dbReference type="PANTHER" id="PTHR35999">
    <property type="entry name" value="MITOCHONDRIAL IMPORT RECEPTOR SUBUNIT TOM6 HOMOLOG"/>
    <property type="match status" value="1"/>
</dbReference>
<keyword evidence="1" id="KW-0812">Transmembrane</keyword>
<dbReference type="InterPro" id="IPR034554">
    <property type="entry name" value="TOM6_plants"/>
</dbReference>
<protein>
    <submittedName>
        <fullName evidence="2">Uncharacterized protein</fullName>
    </submittedName>
</protein>
<organism evidence="2 3">
    <name type="scientific">Sphagnum troendelagicum</name>
    <dbReference type="NCBI Taxonomy" id="128251"/>
    <lineage>
        <taxon>Eukaryota</taxon>
        <taxon>Viridiplantae</taxon>
        <taxon>Streptophyta</taxon>
        <taxon>Embryophyta</taxon>
        <taxon>Bryophyta</taxon>
        <taxon>Sphagnophytina</taxon>
        <taxon>Sphagnopsida</taxon>
        <taxon>Sphagnales</taxon>
        <taxon>Sphagnaceae</taxon>
        <taxon>Sphagnum</taxon>
    </lineage>
</organism>
<evidence type="ECO:0000313" key="3">
    <source>
        <dbReference type="Proteomes" id="UP001497512"/>
    </source>
</evidence>
<dbReference type="PANTHER" id="PTHR35999:SF1">
    <property type="entry name" value="MITOCHONDRIAL IMPORT RECEPTOR SUBUNIT TOM6 HOMOLOG"/>
    <property type="match status" value="1"/>
</dbReference>
<sequence>MFLGGMPRRPDKAEAHKTLKQHLTILGLWICAIRAAPFIFSLVTNRGDKLEFDFDDD</sequence>
<gene>
    <name evidence="2" type="ORF">CSSPTR1EN2_LOCUS20444</name>
</gene>
<accession>A0ABP0UX54</accession>
<keyword evidence="3" id="KW-1185">Reference proteome</keyword>
<proteinExistence type="predicted"/>
<evidence type="ECO:0000313" key="2">
    <source>
        <dbReference type="EMBL" id="CAK9231265.1"/>
    </source>
</evidence>
<name>A0ABP0UX54_9BRYO</name>
<keyword evidence="1" id="KW-1133">Transmembrane helix</keyword>
<evidence type="ECO:0000256" key="1">
    <source>
        <dbReference type="SAM" id="Phobius"/>
    </source>
</evidence>
<dbReference type="Proteomes" id="UP001497512">
    <property type="component" value="Chromosome 7"/>
</dbReference>